<gene>
    <name evidence="1" type="ORF">IM697_18575</name>
</gene>
<evidence type="ECO:0000313" key="1">
    <source>
        <dbReference type="EMBL" id="QOV40228.1"/>
    </source>
</evidence>
<evidence type="ECO:0000313" key="2">
    <source>
        <dbReference type="Proteomes" id="UP000594205"/>
    </source>
</evidence>
<sequence>MSLPRYIPAKYTAQLRAALTAAGVEFDDTLKPGSRLTYVVTHLGRTWELRYTLAHSGTALWKLTGPGADYEWGPGRLTDECVEAITAPMEEREPEPVDPHPGAPRTHLGFEVPEFVRAEWDSERAQWFRLGLAAAVGKLPDNRARV</sequence>
<keyword evidence="2" id="KW-1185">Reference proteome</keyword>
<accession>A0A7M2SXK7</accession>
<dbReference type="AlphaFoldDB" id="A0A7M2SXK7"/>
<dbReference type="Proteomes" id="UP000594205">
    <property type="component" value="Chromosome"/>
</dbReference>
<proteinExistence type="predicted"/>
<reference evidence="1 2" key="1">
    <citation type="submission" date="2020-10" db="EMBL/GenBank/DDBJ databases">
        <title>Streptomyces ferrugineus complate genome analysis.</title>
        <authorList>
            <person name="Anwar N."/>
        </authorList>
    </citation>
    <scope>NUCLEOTIDE SEQUENCE [LARGE SCALE GENOMIC DNA]</scope>
    <source>
        <strain evidence="1 2">CCTCC AA2014009</strain>
    </source>
</reference>
<name>A0A7M2SXK7_9ACTN</name>
<protein>
    <submittedName>
        <fullName evidence="1">Uncharacterized protein</fullName>
    </submittedName>
</protein>
<organism evidence="1 2">
    <name type="scientific">Streptomyces ferrugineus</name>
    <dbReference type="NCBI Taxonomy" id="1413221"/>
    <lineage>
        <taxon>Bacteria</taxon>
        <taxon>Bacillati</taxon>
        <taxon>Actinomycetota</taxon>
        <taxon>Actinomycetes</taxon>
        <taxon>Kitasatosporales</taxon>
        <taxon>Streptomycetaceae</taxon>
        <taxon>Streptomyces</taxon>
    </lineage>
</organism>
<dbReference type="RefSeq" id="WP_194048815.1">
    <property type="nucleotide sequence ID" value="NZ_CP063373.1"/>
</dbReference>
<dbReference type="KEGG" id="sfeu:IM697_18575"/>
<dbReference type="EMBL" id="CP063373">
    <property type="protein sequence ID" value="QOV40228.1"/>
    <property type="molecule type" value="Genomic_DNA"/>
</dbReference>